<dbReference type="SUPFAM" id="SSF88659">
    <property type="entry name" value="Sigma3 and sigma4 domains of RNA polymerase sigma factors"/>
    <property type="match status" value="1"/>
</dbReference>
<proteinExistence type="inferred from homology"/>
<organism evidence="8 9">
    <name type="scientific">Polyangium mundeleinium</name>
    <dbReference type="NCBI Taxonomy" id="2995306"/>
    <lineage>
        <taxon>Bacteria</taxon>
        <taxon>Pseudomonadati</taxon>
        <taxon>Myxococcota</taxon>
        <taxon>Polyangia</taxon>
        <taxon>Polyangiales</taxon>
        <taxon>Polyangiaceae</taxon>
        <taxon>Polyangium</taxon>
    </lineage>
</organism>
<evidence type="ECO:0000256" key="6">
    <source>
        <dbReference type="SAM" id="MobiDB-lite"/>
    </source>
</evidence>
<accession>A0ABT5ERW8</accession>
<evidence type="ECO:0000256" key="5">
    <source>
        <dbReference type="ARBA" id="ARBA00023163"/>
    </source>
</evidence>
<dbReference type="PANTHER" id="PTHR43133:SF8">
    <property type="entry name" value="RNA POLYMERASE SIGMA FACTOR HI_1459-RELATED"/>
    <property type="match status" value="1"/>
</dbReference>
<evidence type="ECO:0000256" key="4">
    <source>
        <dbReference type="ARBA" id="ARBA00023125"/>
    </source>
</evidence>
<sequence length="209" mass="23261">MTTVGTTREGGEGVDWTLSSPLSVAPVDGEAAARFRAIRDEHFEFVWRSVRRLGVPDADVDDAAQQVFIVLSRRLEEIAPGSERAFLFGTAMRVAMQVRRTVRRRGEVSLSGEDEAPGLPLEPPDTGPDAEELLAQRRARAMLDEVLESLPLDVRAVFVLFELEEMRVPEIASLLGIPLGTAASRLRRGRELFQAELSRIQARKKRSIR</sequence>
<dbReference type="EMBL" id="JAQNDO010000001">
    <property type="protein sequence ID" value="MDC0744553.1"/>
    <property type="molecule type" value="Genomic_DNA"/>
</dbReference>
<dbReference type="InterPro" id="IPR013324">
    <property type="entry name" value="RNA_pol_sigma_r3/r4-like"/>
</dbReference>
<dbReference type="InterPro" id="IPR014284">
    <property type="entry name" value="RNA_pol_sigma-70_dom"/>
</dbReference>
<feature type="region of interest" description="Disordered" evidence="6">
    <location>
        <begin position="106"/>
        <end position="128"/>
    </location>
</feature>
<name>A0ABT5ERW8_9BACT</name>
<reference evidence="8 9" key="1">
    <citation type="submission" date="2022-11" db="EMBL/GenBank/DDBJ databases">
        <title>Minimal conservation of predation-associated metabolite biosynthetic gene clusters underscores biosynthetic potential of Myxococcota including descriptions for ten novel species: Archangium lansinium sp. nov., Myxococcus landrumus sp. nov., Nannocystis bai.</title>
        <authorList>
            <person name="Ahearne A."/>
            <person name="Stevens C."/>
            <person name="Dowd S."/>
        </authorList>
    </citation>
    <scope>NUCLEOTIDE SEQUENCE [LARGE SCALE GENOMIC DNA]</scope>
    <source>
        <strain evidence="8 9">RJM3</strain>
    </source>
</reference>
<evidence type="ECO:0000256" key="2">
    <source>
        <dbReference type="ARBA" id="ARBA00023015"/>
    </source>
</evidence>
<dbReference type="Pfam" id="PF08281">
    <property type="entry name" value="Sigma70_r4_2"/>
    <property type="match status" value="1"/>
</dbReference>
<evidence type="ECO:0000313" key="9">
    <source>
        <dbReference type="Proteomes" id="UP001221411"/>
    </source>
</evidence>
<dbReference type="CDD" id="cd06171">
    <property type="entry name" value="Sigma70_r4"/>
    <property type="match status" value="1"/>
</dbReference>
<dbReference type="InterPro" id="IPR036388">
    <property type="entry name" value="WH-like_DNA-bd_sf"/>
</dbReference>
<dbReference type="Gene3D" id="1.10.1740.10">
    <property type="match status" value="1"/>
</dbReference>
<feature type="domain" description="RNA polymerase sigma factor 70 region 4 type 2" evidence="7">
    <location>
        <begin position="141"/>
        <end position="191"/>
    </location>
</feature>
<gene>
    <name evidence="8" type="ORF">POL67_24685</name>
</gene>
<dbReference type="NCBIfam" id="TIGR02937">
    <property type="entry name" value="sigma70-ECF"/>
    <property type="match status" value="1"/>
</dbReference>
<dbReference type="Gene3D" id="1.10.10.10">
    <property type="entry name" value="Winged helix-like DNA-binding domain superfamily/Winged helix DNA-binding domain"/>
    <property type="match status" value="1"/>
</dbReference>
<dbReference type="PANTHER" id="PTHR43133">
    <property type="entry name" value="RNA POLYMERASE ECF-TYPE SIGMA FACTO"/>
    <property type="match status" value="1"/>
</dbReference>
<comment type="caution">
    <text evidence="8">The sequence shown here is derived from an EMBL/GenBank/DDBJ whole genome shotgun (WGS) entry which is preliminary data.</text>
</comment>
<keyword evidence="3" id="KW-0731">Sigma factor</keyword>
<keyword evidence="9" id="KW-1185">Reference proteome</keyword>
<evidence type="ECO:0000256" key="1">
    <source>
        <dbReference type="ARBA" id="ARBA00010641"/>
    </source>
</evidence>
<dbReference type="Proteomes" id="UP001221411">
    <property type="component" value="Unassembled WGS sequence"/>
</dbReference>
<keyword evidence="5" id="KW-0804">Transcription</keyword>
<evidence type="ECO:0000259" key="7">
    <source>
        <dbReference type="Pfam" id="PF08281"/>
    </source>
</evidence>
<dbReference type="RefSeq" id="WP_271921185.1">
    <property type="nucleotide sequence ID" value="NZ_JAQNDO010000001.1"/>
</dbReference>
<evidence type="ECO:0000313" key="8">
    <source>
        <dbReference type="EMBL" id="MDC0744553.1"/>
    </source>
</evidence>
<comment type="similarity">
    <text evidence="1">Belongs to the sigma-70 factor family. ECF subfamily.</text>
</comment>
<keyword evidence="4" id="KW-0238">DNA-binding</keyword>
<protein>
    <submittedName>
        <fullName evidence="8">Sigma-70 family RNA polymerase sigma factor</fullName>
    </submittedName>
</protein>
<evidence type="ECO:0000256" key="3">
    <source>
        <dbReference type="ARBA" id="ARBA00023082"/>
    </source>
</evidence>
<keyword evidence="2" id="KW-0805">Transcription regulation</keyword>
<dbReference type="InterPro" id="IPR013249">
    <property type="entry name" value="RNA_pol_sigma70_r4_t2"/>
</dbReference>
<dbReference type="InterPro" id="IPR039425">
    <property type="entry name" value="RNA_pol_sigma-70-like"/>
</dbReference>
<dbReference type="SUPFAM" id="SSF88946">
    <property type="entry name" value="Sigma2 domain of RNA polymerase sigma factors"/>
    <property type="match status" value="1"/>
</dbReference>
<dbReference type="InterPro" id="IPR013325">
    <property type="entry name" value="RNA_pol_sigma_r2"/>
</dbReference>